<dbReference type="EC" id="3.6.1.41" evidence="3"/>
<feature type="domain" description="Calcineurin-like phosphoesterase" evidence="9">
    <location>
        <begin position="11"/>
        <end position="134"/>
    </location>
</feature>
<evidence type="ECO:0000256" key="4">
    <source>
        <dbReference type="ARBA" id="ARBA00022801"/>
    </source>
</evidence>
<dbReference type="CDD" id="cd07422">
    <property type="entry name" value="MPP_ApaH"/>
    <property type="match status" value="1"/>
</dbReference>
<evidence type="ECO:0000313" key="11">
    <source>
        <dbReference type="Proteomes" id="UP000501602"/>
    </source>
</evidence>
<evidence type="ECO:0000256" key="1">
    <source>
        <dbReference type="ARBA" id="ARBA00003413"/>
    </source>
</evidence>
<dbReference type="NCBIfam" id="TIGR00668">
    <property type="entry name" value="apaH"/>
    <property type="match status" value="1"/>
</dbReference>
<evidence type="ECO:0000259" key="9">
    <source>
        <dbReference type="Pfam" id="PF00149"/>
    </source>
</evidence>
<dbReference type="Proteomes" id="UP000501602">
    <property type="component" value="Chromosome"/>
</dbReference>
<sequence length="282" mass="31747">MATTAANRNFIVGDVQGCFVELTQLLAQLQFNPKSDVLWACGDLISRGPDSLATLRFFMSLGDHAKVVLGNHDLHLFCVAAGLKRGSRKDLQQELLAAPDLPQIIDWLRFQPLLRTLPEHNVVLTHAGLPPQWDLKTAQQRAAEVEAILQQDDYLKFCQQMYGVKPNQDNPAAPLYERATFTVNTLTRMRYLTTDGALEFEDKTPPTEDSPYIPWFAYPDHYALKHHRLVFGHWASLQGNTTDSNAIAIDLGCCWGGELCIWQAETGIKHTIPSRKKSKDYD</sequence>
<dbReference type="PANTHER" id="PTHR40942">
    <property type="match status" value="1"/>
</dbReference>
<dbReference type="NCBIfam" id="NF001204">
    <property type="entry name" value="PRK00166.1"/>
    <property type="match status" value="1"/>
</dbReference>
<comment type="catalytic activity">
    <reaction evidence="8">
        <text>P(1),P(4)-bis(5'-adenosyl) tetraphosphate + H2O = 2 ADP + 2 H(+)</text>
        <dbReference type="Rhea" id="RHEA:24252"/>
        <dbReference type="ChEBI" id="CHEBI:15377"/>
        <dbReference type="ChEBI" id="CHEBI:15378"/>
        <dbReference type="ChEBI" id="CHEBI:58141"/>
        <dbReference type="ChEBI" id="CHEBI:456216"/>
        <dbReference type="EC" id="3.6.1.41"/>
    </reaction>
</comment>
<dbReference type="InterPro" id="IPR004617">
    <property type="entry name" value="ApaH"/>
</dbReference>
<dbReference type="GO" id="GO:0008803">
    <property type="term" value="F:bis(5'-nucleosyl)-tetraphosphatase (symmetrical) activity"/>
    <property type="evidence" value="ECO:0007669"/>
    <property type="project" value="UniProtKB-EC"/>
</dbReference>
<dbReference type="SUPFAM" id="SSF56300">
    <property type="entry name" value="Metallo-dependent phosphatases"/>
    <property type="match status" value="1"/>
</dbReference>
<accession>A0A6H1UFE9</accession>
<evidence type="ECO:0000256" key="8">
    <source>
        <dbReference type="ARBA" id="ARBA00049417"/>
    </source>
</evidence>
<gene>
    <name evidence="10" type="ORF">HER31_13525</name>
</gene>
<reference evidence="10 11" key="1">
    <citation type="submission" date="2020-04" db="EMBL/GenBank/DDBJ databases">
        <title>Ferrimonas sp. S7 isolated from sea water.</title>
        <authorList>
            <person name="Bae S.S."/>
            <person name="Baek K."/>
        </authorList>
    </citation>
    <scope>NUCLEOTIDE SEQUENCE [LARGE SCALE GENOMIC DNA]</scope>
    <source>
        <strain evidence="10 11">S7</strain>
    </source>
</reference>
<evidence type="ECO:0000256" key="7">
    <source>
        <dbReference type="ARBA" id="ARBA00033210"/>
    </source>
</evidence>
<evidence type="ECO:0000256" key="3">
    <source>
        <dbReference type="ARBA" id="ARBA00012506"/>
    </source>
</evidence>
<keyword evidence="4 10" id="KW-0378">Hydrolase</keyword>
<evidence type="ECO:0000256" key="2">
    <source>
        <dbReference type="ARBA" id="ARBA00005419"/>
    </source>
</evidence>
<dbReference type="PANTHER" id="PTHR40942:SF4">
    <property type="entry name" value="CYTOCHROME C5"/>
    <property type="match status" value="1"/>
</dbReference>
<proteinExistence type="inferred from homology"/>
<evidence type="ECO:0000256" key="5">
    <source>
        <dbReference type="ARBA" id="ARBA00031248"/>
    </source>
</evidence>
<evidence type="ECO:0000313" key="10">
    <source>
        <dbReference type="EMBL" id="QIZ77827.1"/>
    </source>
</evidence>
<dbReference type="Pfam" id="PF00149">
    <property type="entry name" value="Metallophos"/>
    <property type="match status" value="1"/>
</dbReference>
<comment type="similarity">
    <text evidence="2">Belongs to the Ap4A hydrolase family.</text>
</comment>
<dbReference type="PIRSF" id="PIRSF000903">
    <property type="entry name" value="B5n-ttraPtase_sm"/>
    <property type="match status" value="1"/>
</dbReference>
<name>A0A6H1UFE9_9GAMM</name>
<dbReference type="InterPro" id="IPR029052">
    <property type="entry name" value="Metallo-depent_PP-like"/>
</dbReference>
<dbReference type="InterPro" id="IPR004843">
    <property type="entry name" value="Calcineurin-like_PHP"/>
</dbReference>
<dbReference type="EMBL" id="CP051180">
    <property type="protein sequence ID" value="QIZ77827.1"/>
    <property type="molecule type" value="Genomic_DNA"/>
</dbReference>
<keyword evidence="11" id="KW-1185">Reference proteome</keyword>
<dbReference type="RefSeq" id="WP_168661190.1">
    <property type="nucleotide sequence ID" value="NZ_CP051180.1"/>
</dbReference>
<dbReference type="Gene3D" id="3.60.21.10">
    <property type="match status" value="1"/>
</dbReference>
<organism evidence="10 11">
    <name type="scientific">Ferrimonas lipolytica</name>
    <dbReference type="NCBI Taxonomy" id="2724191"/>
    <lineage>
        <taxon>Bacteria</taxon>
        <taxon>Pseudomonadati</taxon>
        <taxon>Pseudomonadota</taxon>
        <taxon>Gammaproteobacteria</taxon>
        <taxon>Alteromonadales</taxon>
        <taxon>Ferrimonadaceae</taxon>
        <taxon>Ferrimonas</taxon>
    </lineage>
</organism>
<evidence type="ECO:0000256" key="6">
    <source>
        <dbReference type="ARBA" id="ARBA00032248"/>
    </source>
</evidence>
<protein>
    <recommendedName>
        <fullName evidence="3">bis(5'-nucleosyl)-tetraphosphatase (symmetrical)</fullName>
        <ecNumber evidence="3">3.6.1.41</ecNumber>
    </recommendedName>
    <alternativeName>
        <fullName evidence="6">Ap4A hydrolase</fullName>
    </alternativeName>
    <alternativeName>
        <fullName evidence="5">Diadenosine 5',5'''-P1,P4-tetraphosphate pyrophosphohydrolase</fullName>
    </alternativeName>
    <alternativeName>
        <fullName evidence="7">Diadenosine tetraphosphatase</fullName>
    </alternativeName>
</protein>
<comment type="function">
    <text evidence="1">Hydrolyzes diadenosine 5',5'''-P1,P4-tetraphosphate to yield ADP.</text>
</comment>
<dbReference type="AlphaFoldDB" id="A0A6H1UFE9"/>
<dbReference type="KEGG" id="fes:HER31_13525"/>